<evidence type="ECO:0000313" key="2">
    <source>
        <dbReference type="Proteomes" id="UP000004986"/>
    </source>
</evidence>
<feature type="non-terminal residue" evidence="1">
    <location>
        <position position="33"/>
    </location>
</feature>
<evidence type="ECO:0000313" key="1">
    <source>
        <dbReference type="EMBL" id="EGH50028.1"/>
    </source>
</evidence>
<dbReference type="AlphaFoldDB" id="F3GSH5"/>
<dbReference type="HOGENOM" id="CLU_3386570_0_0_6"/>
<keyword evidence="2" id="KW-1185">Reference proteome</keyword>
<name>F3GSH5_PSESJ</name>
<protein>
    <submittedName>
        <fullName evidence="1">2-dehydropantoate 2-reductase</fullName>
    </submittedName>
</protein>
<dbReference type="Proteomes" id="UP000004986">
    <property type="component" value="Unassembled WGS sequence"/>
</dbReference>
<proteinExistence type="predicted"/>
<comment type="caution">
    <text evidence="1">The sequence shown here is derived from an EMBL/GenBank/DDBJ whole genome shotgun (WGS) entry which is preliminary data.</text>
</comment>
<accession>F3GSH5</accession>
<sequence length="33" mass="3425">MTAQADVILLQKGLGSQDAVAAQIPHARCLFAS</sequence>
<gene>
    <name evidence="1" type="ORF">PSYPI_49482</name>
</gene>
<reference evidence="1 2" key="1">
    <citation type="journal article" date="2011" name="PLoS Pathog.">
        <title>Dynamic evolution of pathogenicity revealed by sequencing and comparative genomics of 19 Pseudomonas syringae isolates.</title>
        <authorList>
            <person name="Baltrus D.A."/>
            <person name="Nishimura M.T."/>
            <person name="Romanchuk A."/>
            <person name="Chang J.H."/>
            <person name="Mukhtar M.S."/>
            <person name="Cherkis K."/>
            <person name="Roach J."/>
            <person name="Grant S.R."/>
            <person name="Jones C.D."/>
            <person name="Dangl J.L."/>
        </authorList>
    </citation>
    <scope>NUCLEOTIDE SEQUENCE [LARGE SCALE GENOMIC DNA]</scope>
    <source>
        <strain evidence="1 2">1704B</strain>
    </source>
</reference>
<organism evidence="1 2">
    <name type="scientific">Pseudomonas syringae pv. pisi str. 1704B</name>
    <dbReference type="NCBI Taxonomy" id="629263"/>
    <lineage>
        <taxon>Bacteria</taxon>
        <taxon>Pseudomonadati</taxon>
        <taxon>Pseudomonadota</taxon>
        <taxon>Gammaproteobacteria</taxon>
        <taxon>Pseudomonadales</taxon>
        <taxon>Pseudomonadaceae</taxon>
        <taxon>Pseudomonas</taxon>
        <taxon>Pseudomonas syringae</taxon>
    </lineage>
</organism>
<dbReference type="EMBL" id="AEAI01005049">
    <property type="protein sequence ID" value="EGH50028.1"/>
    <property type="molecule type" value="Genomic_DNA"/>
</dbReference>